<name>A0A841K0T8_9BACT</name>
<evidence type="ECO:0000313" key="3">
    <source>
        <dbReference type="EMBL" id="MBB6146595.1"/>
    </source>
</evidence>
<dbReference type="Pfam" id="PF13439">
    <property type="entry name" value="Glyco_transf_4"/>
    <property type="match status" value="1"/>
</dbReference>
<dbReference type="InterPro" id="IPR028098">
    <property type="entry name" value="Glyco_trans_4-like_N"/>
</dbReference>
<dbReference type="RefSeq" id="WP_156186021.1">
    <property type="nucleotide sequence ID" value="NZ_JACHEK010000010.1"/>
</dbReference>
<protein>
    <submittedName>
        <fullName evidence="3">Glycosyltransferase involved in cell wall biosynthesis</fullName>
    </submittedName>
</protein>
<sequence length="392" mass="44186">MRERLQGDPDQMRVALVHHWFVSLGGGERVAEAMAAMYPEADIFTLVAAPEMVPESLRSHTMHTSFLNRLPFARNIYRHLLPLYPMAVEQLDLTGYDLVLTSDSGPMKGVILSPSALHVCYCHAPMRYIWDQYHEYRSHMGRFARASFGYTAHYVRGWDHLAAQRVTQFAANSHYVASRIRQYYGRSSTVIYPPIDTASSYLAETQSDAYLTVGRLVSYKRIDLLIQACNKLSRRLRIIGTGPEEARLRSMAGKTIEFLGNVDNETLWNEYANCRAFLFAANEDFGMALVEAQACGRPVIALGKGGALESVVSLDHAANRGQSTGMFFGEQTPMDVQSAILRFEMEEHRFNPHVIRQKAQRFGADVFRRSLGDLIDGALHVSNAERELQLCL</sequence>
<evidence type="ECO:0000313" key="4">
    <source>
        <dbReference type="Proteomes" id="UP000538666"/>
    </source>
</evidence>
<dbReference type="Gene3D" id="3.40.50.2000">
    <property type="entry name" value="Glycogen Phosphorylase B"/>
    <property type="match status" value="2"/>
</dbReference>
<reference evidence="3 4" key="1">
    <citation type="submission" date="2020-08" db="EMBL/GenBank/DDBJ databases">
        <title>Genomic Encyclopedia of Type Strains, Phase IV (KMG-IV): sequencing the most valuable type-strain genomes for metagenomic binning, comparative biology and taxonomic classification.</title>
        <authorList>
            <person name="Goeker M."/>
        </authorList>
    </citation>
    <scope>NUCLEOTIDE SEQUENCE [LARGE SCALE GENOMIC DNA]</scope>
    <source>
        <strain evidence="3 4">DSM 103733</strain>
    </source>
</reference>
<feature type="domain" description="Glycosyltransferase subfamily 4-like N-terminal" evidence="2">
    <location>
        <begin position="25"/>
        <end position="198"/>
    </location>
</feature>
<dbReference type="GO" id="GO:0016757">
    <property type="term" value="F:glycosyltransferase activity"/>
    <property type="evidence" value="ECO:0007669"/>
    <property type="project" value="InterPro"/>
</dbReference>
<feature type="domain" description="Glycosyl transferase family 1" evidence="1">
    <location>
        <begin position="206"/>
        <end position="347"/>
    </location>
</feature>
<gene>
    <name evidence="3" type="ORF">HNQ77_004574</name>
</gene>
<dbReference type="InterPro" id="IPR050194">
    <property type="entry name" value="Glycosyltransferase_grp1"/>
</dbReference>
<comment type="caution">
    <text evidence="3">The sequence shown here is derived from an EMBL/GenBank/DDBJ whole genome shotgun (WGS) entry which is preliminary data.</text>
</comment>
<dbReference type="OrthoDB" id="9801609at2"/>
<dbReference type="PANTHER" id="PTHR45947:SF3">
    <property type="entry name" value="SULFOQUINOVOSYL TRANSFERASE SQD2"/>
    <property type="match status" value="1"/>
</dbReference>
<evidence type="ECO:0000259" key="2">
    <source>
        <dbReference type="Pfam" id="PF13439"/>
    </source>
</evidence>
<dbReference type="SUPFAM" id="SSF53756">
    <property type="entry name" value="UDP-Glycosyltransferase/glycogen phosphorylase"/>
    <property type="match status" value="1"/>
</dbReference>
<dbReference type="PANTHER" id="PTHR45947">
    <property type="entry name" value="SULFOQUINOVOSYL TRANSFERASE SQD2"/>
    <property type="match status" value="1"/>
</dbReference>
<proteinExistence type="predicted"/>
<dbReference type="InterPro" id="IPR001296">
    <property type="entry name" value="Glyco_trans_1"/>
</dbReference>
<organism evidence="3 4">
    <name type="scientific">Silvibacterium bohemicum</name>
    <dbReference type="NCBI Taxonomy" id="1577686"/>
    <lineage>
        <taxon>Bacteria</taxon>
        <taxon>Pseudomonadati</taxon>
        <taxon>Acidobacteriota</taxon>
        <taxon>Terriglobia</taxon>
        <taxon>Terriglobales</taxon>
        <taxon>Acidobacteriaceae</taxon>
        <taxon>Silvibacterium</taxon>
    </lineage>
</organism>
<evidence type="ECO:0000259" key="1">
    <source>
        <dbReference type="Pfam" id="PF00534"/>
    </source>
</evidence>
<keyword evidence="4" id="KW-1185">Reference proteome</keyword>
<dbReference type="AlphaFoldDB" id="A0A841K0T8"/>
<dbReference type="EMBL" id="JACHEK010000010">
    <property type="protein sequence ID" value="MBB6146595.1"/>
    <property type="molecule type" value="Genomic_DNA"/>
</dbReference>
<dbReference type="Proteomes" id="UP000538666">
    <property type="component" value="Unassembled WGS sequence"/>
</dbReference>
<keyword evidence="3" id="KW-0808">Transferase</keyword>
<accession>A0A841K0T8</accession>
<dbReference type="Pfam" id="PF00534">
    <property type="entry name" value="Glycos_transf_1"/>
    <property type="match status" value="1"/>
</dbReference>